<evidence type="ECO:0000256" key="6">
    <source>
        <dbReference type="SAM" id="Phobius"/>
    </source>
</evidence>
<dbReference type="InterPro" id="IPR018076">
    <property type="entry name" value="T2SS_GspF_dom"/>
</dbReference>
<evidence type="ECO:0000256" key="5">
    <source>
        <dbReference type="ARBA" id="ARBA00023136"/>
    </source>
</evidence>
<evidence type="ECO:0000256" key="4">
    <source>
        <dbReference type="ARBA" id="ARBA00022989"/>
    </source>
</evidence>
<evidence type="ECO:0000313" key="9">
    <source>
        <dbReference type="Proteomes" id="UP000675781"/>
    </source>
</evidence>
<evidence type="ECO:0000313" key="8">
    <source>
        <dbReference type="EMBL" id="MBR7838290.1"/>
    </source>
</evidence>
<keyword evidence="4 6" id="KW-1133">Transmembrane helix</keyword>
<dbReference type="GO" id="GO:0005886">
    <property type="term" value="C:plasma membrane"/>
    <property type="evidence" value="ECO:0007669"/>
    <property type="project" value="UniProtKB-SubCell"/>
</dbReference>
<proteinExistence type="predicted"/>
<feature type="transmembrane region" description="Helical" evidence="6">
    <location>
        <begin position="314"/>
        <end position="335"/>
    </location>
</feature>
<dbReference type="Proteomes" id="UP000675781">
    <property type="component" value="Unassembled WGS sequence"/>
</dbReference>
<feature type="transmembrane region" description="Helical" evidence="6">
    <location>
        <begin position="102"/>
        <end position="135"/>
    </location>
</feature>
<dbReference type="EMBL" id="JAGSOG010000275">
    <property type="protein sequence ID" value="MBR7838290.1"/>
    <property type="molecule type" value="Genomic_DNA"/>
</dbReference>
<feature type="transmembrane region" description="Helical" evidence="6">
    <location>
        <begin position="48"/>
        <end position="66"/>
    </location>
</feature>
<comment type="caution">
    <text evidence="8">The sequence shown here is derived from an EMBL/GenBank/DDBJ whole genome shotgun (WGS) entry which is preliminary data.</text>
</comment>
<keyword evidence="3 6" id="KW-0812">Transmembrane</keyword>
<evidence type="ECO:0000256" key="1">
    <source>
        <dbReference type="ARBA" id="ARBA00004651"/>
    </source>
</evidence>
<organism evidence="8 9">
    <name type="scientific">Actinospica durhamensis</name>
    <dbReference type="NCBI Taxonomy" id="1508375"/>
    <lineage>
        <taxon>Bacteria</taxon>
        <taxon>Bacillati</taxon>
        <taxon>Actinomycetota</taxon>
        <taxon>Actinomycetes</taxon>
        <taxon>Catenulisporales</taxon>
        <taxon>Actinospicaceae</taxon>
        <taxon>Actinospica</taxon>
    </lineage>
</organism>
<evidence type="ECO:0000259" key="7">
    <source>
        <dbReference type="Pfam" id="PF00482"/>
    </source>
</evidence>
<keyword evidence="9" id="KW-1185">Reference proteome</keyword>
<dbReference type="AlphaFoldDB" id="A0A941IR05"/>
<comment type="subcellular location">
    <subcellularLocation>
        <location evidence="1">Cell membrane</location>
        <topology evidence="1">Multi-pass membrane protein</topology>
    </subcellularLocation>
</comment>
<evidence type="ECO:0000256" key="3">
    <source>
        <dbReference type="ARBA" id="ARBA00022692"/>
    </source>
</evidence>
<reference evidence="8" key="1">
    <citation type="submission" date="2021-04" db="EMBL/GenBank/DDBJ databases">
        <title>Genome based classification of Actinospica acidithermotolerans sp. nov., an actinobacterium isolated from an Indonesian hot spring.</title>
        <authorList>
            <person name="Kusuma A.B."/>
            <person name="Putra K.E."/>
            <person name="Nafisah S."/>
            <person name="Loh J."/>
            <person name="Nouioui I."/>
            <person name="Goodfellow M."/>
        </authorList>
    </citation>
    <scope>NUCLEOTIDE SEQUENCE</scope>
    <source>
        <strain evidence="8">CSCA 57</strain>
    </source>
</reference>
<dbReference type="RefSeq" id="WP_212532750.1">
    <property type="nucleotide sequence ID" value="NZ_JAGSOG010000275.1"/>
</dbReference>
<feature type="domain" description="Type II secretion system protein GspF" evidence="7">
    <location>
        <begin position="233"/>
        <end position="326"/>
    </location>
</feature>
<gene>
    <name evidence="8" type="ORF">KDL01_33785</name>
</gene>
<keyword evidence="2" id="KW-1003">Cell membrane</keyword>
<accession>A0A941IR05</accession>
<sequence>MNVNETGAEMTGFRDKLWPIPWSGPPRARNILLIPQHVNTMTQPANRAWEAALAIVLGVCAIALRQSRVPTLPSMPAVVRTDPFAVAWTSVRLRRPTVPDAAWAVLGGAVTACLIGGPLAIPAALFGAIGTLVGLARQRAKAGMRQKTRACAQVPPLADLFAAALAAGMQPADAALTVAHAFGGESMVESTTGLPNAVCPPAGRGTRREIEGTAVAKRSRGQEREALADVDLLACRFRDAATALRAGTDEDAAWSALAEDEATAPLAAAVIRAGRTGAPAAATVGRAARELREAASAALLAEVRAVGVRATAPLAICFLPAFVLLGVLPTAFGLLSRVHA</sequence>
<name>A0A941IR05_9ACTN</name>
<dbReference type="Pfam" id="PF00482">
    <property type="entry name" value="T2SSF"/>
    <property type="match status" value="1"/>
</dbReference>
<protein>
    <submittedName>
        <fullName evidence="8">Type II secretion system F family protein</fullName>
    </submittedName>
</protein>
<evidence type="ECO:0000256" key="2">
    <source>
        <dbReference type="ARBA" id="ARBA00022475"/>
    </source>
</evidence>
<keyword evidence="5 6" id="KW-0472">Membrane</keyword>